<reference evidence="2 3" key="1">
    <citation type="journal article" date="2011" name="Front. Microbiol.">
        <title>Genomic signatures of strain selection and enhancement in Bacillus atrophaeus var. globigii, a historical biowarfare simulant.</title>
        <authorList>
            <person name="Gibbons H.S."/>
            <person name="Broomall S.M."/>
            <person name="McNew L.A."/>
            <person name="Daligault H."/>
            <person name="Chapman C."/>
            <person name="Bruce D."/>
            <person name="Karavis M."/>
            <person name="Krepps M."/>
            <person name="McGregor P.A."/>
            <person name="Hong C."/>
            <person name="Park K.H."/>
            <person name="Akmal A."/>
            <person name="Feldman A."/>
            <person name="Lin J.S."/>
            <person name="Chang W.E."/>
            <person name="Higgs B.W."/>
            <person name="Demirev P."/>
            <person name="Lindquist J."/>
            <person name="Liem A."/>
            <person name="Fochler E."/>
            <person name="Read T.D."/>
            <person name="Tapia R."/>
            <person name="Johnson S."/>
            <person name="Bishop-Lilly K.A."/>
            <person name="Detter C."/>
            <person name="Han C."/>
            <person name="Sozhamannan S."/>
            <person name="Rosenzweig C.N."/>
            <person name="Skowronski E.W."/>
        </authorList>
    </citation>
    <scope>NUCLEOTIDE SEQUENCE [LARGE SCALE GENOMIC DNA]</scope>
    <source>
        <strain evidence="2 3">AK5</strain>
    </source>
</reference>
<dbReference type="InterPro" id="IPR025291">
    <property type="entry name" value="DUF4153"/>
</dbReference>
<feature type="transmembrane region" description="Helical" evidence="1">
    <location>
        <begin position="115"/>
        <end position="137"/>
    </location>
</feature>
<keyword evidence="1" id="KW-0472">Membrane</keyword>
<feature type="transmembrane region" description="Helical" evidence="1">
    <location>
        <begin position="262"/>
        <end position="284"/>
    </location>
</feature>
<accession>A0A432VW99</accession>
<evidence type="ECO:0000256" key="1">
    <source>
        <dbReference type="SAM" id="Phobius"/>
    </source>
</evidence>
<organism evidence="2 3">
    <name type="scientific">Aliidiomarina haloalkalitolerans</name>
    <dbReference type="NCBI Taxonomy" id="859059"/>
    <lineage>
        <taxon>Bacteria</taxon>
        <taxon>Pseudomonadati</taxon>
        <taxon>Pseudomonadota</taxon>
        <taxon>Gammaproteobacteria</taxon>
        <taxon>Alteromonadales</taxon>
        <taxon>Idiomarinaceae</taxon>
        <taxon>Aliidiomarina</taxon>
    </lineage>
</organism>
<evidence type="ECO:0008006" key="4">
    <source>
        <dbReference type="Google" id="ProtNLM"/>
    </source>
</evidence>
<dbReference type="EMBL" id="PIPI01000002">
    <property type="protein sequence ID" value="RUO20731.1"/>
    <property type="molecule type" value="Genomic_DNA"/>
</dbReference>
<feature type="transmembrane region" description="Helical" evidence="1">
    <location>
        <begin position="46"/>
        <end position="73"/>
    </location>
</feature>
<sequence length="605" mass="67952">MQTQATEIENNFDTVLTRPTRYFIVALAIVQAVVLYGLAQGLERDWWWLTSLSVSFPLFTLVLTVPAMLMLTIRSINQRLLWWSSAGFLVFFLALSWLATLLANPTSFSDNTHVLMPFALLVAASAFILTAFWQVWLQQPQKWYPELFSQAWQNALTLLLMLVFVGIGWALISLCISLFRLLSIEFFAEFFRAEPVRYATTGLLIGFGILIGRNEPKPIQMTRKIVFAVFTWLLPVLALIVLLFVIALPFGFAELWSGERSVFSVAFLLAFLIGAFLLFFNAVYQTGESPLPYPYWLRWVVRLATLSLPILAAIALAAMITRIGEYGWTPPRYWALVLVLVLSAHAIGYAYSAIRQNGGELQLIPRVNVLMAALLVAVVTLSHLPGINPYTLSAQSQAQRLARDLANMPSADLTWLRFEVGKPGVQALQDLSAQASAANEAEQVETITALLNREQRYWYQAQERQAEGEVNWDDVQQVVEWRSTSDDVIPQSLLVTVHQSNINVLECVRDGASCYGFELMMTEVDRAILLCVDRTWFYGVTCALAVQDAGSANGDEWEIVLTRFLPRSDDLIRALRQGQIELTRPCLPNVEIGGEILSLSTYRCG</sequence>
<feature type="transmembrane region" description="Helical" evidence="1">
    <location>
        <begin position="333"/>
        <end position="351"/>
    </location>
</feature>
<gene>
    <name evidence="2" type="ORF">CWE06_05355</name>
</gene>
<keyword evidence="3" id="KW-1185">Reference proteome</keyword>
<name>A0A432VW99_9GAMM</name>
<evidence type="ECO:0000313" key="2">
    <source>
        <dbReference type="EMBL" id="RUO20731.1"/>
    </source>
</evidence>
<comment type="caution">
    <text evidence="2">The sequence shown here is derived from an EMBL/GenBank/DDBJ whole genome shotgun (WGS) entry which is preliminary data.</text>
</comment>
<dbReference type="RefSeq" id="WP_126791918.1">
    <property type="nucleotide sequence ID" value="NZ_PIPI01000002.1"/>
</dbReference>
<dbReference type="OrthoDB" id="7022049at2"/>
<dbReference type="Proteomes" id="UP000288212">
    <property type="component" value="Unassembled WGS sequence"/>
</dbReference>
<feature type="transmembrane region" description="Helical" evidence="1">
    <location>
        <begin position="225"/>
        <end position="250"/>
    </location>
</feature>
<feature type="transmembrane region" description="Helical" evidence="1">
    <location>
        <begin position="195"/>
        <end position="213"/>
    </location>
</feature>
<feature type="transmembrane region" description="Helical" evidence="1">
    <location>
        <begin position="363"/>
        <end position="384"/>
    </location>
</feature>
<proteinExistence type="predicted"/>
<dbReference type="Pfam" id="PF13687">
    <property type="entry name" value="DUF4153"/>
    <property type="match status" value="1"/>
</dbReference>
<feature type="transmembrane region" description="Helical" evidence="1">
    <location>
        <begin position="296"/>
        <end position="321"/>
    </location>
</feature>
<feature type="transmembrane region" description="Helical" evidence="1">
    <location>
        <begin position="80"/>
        <end position="103"/>
    </location>
</feature>
<dbReference type="AlphaFoldDB" id="A0A432VW99"/>
<evidence type="ECO:0000313" key="3">
    <source>
        <dbReference type="Proteomes" id="UP000288212"/>
    </source>
</evidence>
<feature type="transmembrane region" description="Helical" evidence="1">
    <location>
        <begin position="21"/>
        <end position="40"/>
    </location>
</feature>
<keyword evidence="1" id="KW-0812">Transmembrane</keyword>
<protein>
    <recommendedName>
        <fullName evidence="4">DUF4153 domain-containing protein</fullName>
    </recommendedName>
</protein>
<feature type="transmembrane region" description="Helical" evidence="1">
    <location>
        <begin position="158"/>
        <end position="183"/>
    </location>
</feature>
<keyword evidence="1" id="KW-1133">Transmembrane helix</keyword>